<dbReference type="Gene3D" id="3.40.50.1480">
    <property type="entry name" value="Adenosylhomocysteinase-like"/>
    <property type="match status" value="1"/>
</dbReference>
<dbReference type="SUPFAM" id="SSF52283">
    <property type="entry name" value="Formate/glycerate dehydrogenase catalytic domain-like"/>
    <property type="match status" value="1"/>
</dbReference>
<name>A0A8S0QCX1_OLEEU</name>
<dbReference type="GO" id="GO:0033353">
    <property type="term" value="P:S-adenosylmethionine cycle"/>
    <property type="evidence" value="ECO:0007669"/>
    <property type="project" value="TreeGrafter"/>
</dbReference>
<dbReference type="InterPro" id="IPR042172">
    <property type="entry name" value="Adenosylhomocyst_ase-like_sf"/>
</dbReference>
<dbReference type="GO" id="GO:0005829">
    <property type="term" value="C:cytosol"/>
    <property type="evidence" value="ECO:0007669"/>
    <property type="project" value="TreeGrafter"/>
</dbReference>
<protein>
    <recommendedName>
        <fullName evidence="2">Adenosylhomocysteinase</fullName>
    </recommendedName>
    <alternativeName>
        <fullName evidence="3">S-adenosyl-L-homocysteine hydrolase</fullName>
    </alternativeName>
</protein>
<organism evidence="4 5">
    <name type="scientific">Olea europaea subsp. europaea</name>
    <dbReference type="NCBI Taxonomy" id="158383"/>
    <lineage>
        <taxon>Eukaryota</taxon>
        <taxon>Viridiplantae</taxon>
        <taxon>Streptophyta</taxon>
        <taxon>Embryophyta</taxon>
        <taxon>Tracheophyta</taxon>
        <taxon>Spermatophyta</taxon>
        <taxon>Magnoliopsida</taxon>
        <taxon>eudicotyledons</taxon>
        <taxon>Gunneridae</taxon>
        <taxon>Pentapetalae</taxon>
        <taxon>asterids</taxon>
        <taxon>lamiids</taxon>
        <taxon>Lamiales</taxon>
        <taxon>Oleaceae</taxon>
        <taxon>Oleeae</taxon>
        <taxon>Olea</taxon>
    </lineage>
</organism>
<evidence type="ECO:0000313" key="5">
    <source>
        <dbReference type="Proteomes" id="UP000594638"/>
    </source>
</evidence>
<evidence type="ECO:0000313" key="4">
    <source>
        <dbReference type="EMBL" id="CAA2963555.1"/>
    </source>
</evidence>
<dbReference type="Proteomes" id="UP000594638">
    <property type="component" value="Unassembled WGS sequence"/>
</dbReference>
<dbReference type="AlphaFoldDB" id="A0A8S0QCX1"/>
<comment type="function">
    <text evidence="1">Adenosylhomocysteine is a competitive inhibitor of S-adenosyl-L-methionine-dependent methyl transferase reactions; therefore adenosylhomocysteinase may play a key role in the control of methylations via regulation of the intracellular concentration of adenosylhomocysteine.</text>
</comment>
<reference evidence="4 5" key="1">
    <citation type="submission" date="2019-12" db="EMBL/GenBank/DDBJ databases">
        <authorList>
            <person name="Alioto T."/>
            <person name="Alioto T."/>
            <person name="Gomez Garrido J."/>
        </authorList>
    </citation>
    <scope>NUCLEOTIDE SEQUENCE [LARGE SCALE GENOMIC DNA]</scope>
</reference>
<proteinExistence type="predicted"/>
<keyword evidence="5" id="KW-1185">Reference proteome</keyword>
<sequence>MKGKLARTIEKKVYILPKHLDEKASALHLRKLLAKLTKLSKDQANYISVPVKGPYQPLITGTQWKADSDFQDN</sequence>
<dbReference type="Pfam" id="PF05221">
    <property type="entry name" value="AdoHcyase"/>
    <property type="match status" value="1"/>
</dbReference>
<evidence type="ECO:0000256" key="2">
    <source>
        <dbReference type="ARBA" id="ARBA00022091"/>
    </source>
</evidence>
<evidence type="ECO:0000256" key="1">
    <source>
        <dbReference type="ARBA" id="ARBA00002639"/>
    </source>
</evidence>
<dbReference type="InterPro" id="IPR000043">
    <property type="entry name" value="Adenosylhomocysteinase-like"/>
</dbReference>
<comment type="caution">
    <text evidence="4">The sequence shown here is derived from an EMBL/GenBank/DDBJ whole genome shotgun (WGS) entry which is preliminary data.</text>
</comment>
<dbReference type="OrthoDB" id="1722229at2759"/>
<evidence type="ECO:0000256" key="3">
    <source>
        <dbReference type="ARBA" id="ARBA00033091"/>
    </source>
</evidence>
<dbReference type="PANTHER" id="PTHR23420:SF0">
    <property type="entry name" value="ADENOSYLHOMOCYSTEINASE"/>
    <property type="match status" value="1"/>
</dbReference>
<accession>A0A8S0QCX1</accession>
<dbReference type="PANTHER" id="PTHR23420">
    <property type="entry name" value="ADENOSYLHOMOCYSTEINASE"/>
    <property type="match status" value="1"/>
</dbReference>
<dbReference type="EMBL" id="CACTIH010001810">
    <property type="protein sequence ID" value="CAA2963555.1"/>
    <property type="molecule type" value="Genomic_DNA"/>
</dbReference>
<gene>
    <name evidence="4" type="ORF">OLEA9_A079420</name>
</gene>
<dbReference type="Gramene" id="OE9A079420T1">
    <property type="protein sequence ID" value="OE9A079420C1"/>
    <property type="gene ID" value="OE9A079420"/>
</dbReference>
<dbReference type="GO" id="GO:0004013">
    <property type="term" value="F:adenosylhomocysteinase activity"/>
    <property type="evidence" value="ECO:0007669"/>
    <property type="project" value="TreeGrafter"/>
</dbReference>